<protein>
    <submittedName>
        <fullName evidence="2">Thioredoxin</fullName>
    </submittedName>
</protein>
<dbReference type="CDD" id="cd02947">
    <property type="entry name" value="TRX_family"/>
    <property type="match status" value="1"/>
</dbReference>
<dbReference type="InterPro" id="IPR009003">
    <property type="entry name" value="Peptidase_S1_PA"/>
</dbReference>
<dbReference type="SUPFAM" id="SSF52833">
    <property type="entry name" value="Thioredoxin-like"/>
    <property type="match status" value="1"/>
</dbReference>
<organism evidence="2 3">
    <name type="scientific">Stieleria bergensis</name>
    <dbReference type="NCBI Taxonomy" id="2528025"/>
    <lineage>
        <taxon>Bacteria</taxon>
        <taxon>Pseudomonadati</taxon>
        <taxon>Planctomycetota</taxon>
        <taxon>Planctomycetia</taxon>
        <taxon>Pirellulales</taxon>
        <taxon>Pirellulaceae</taxon>
        <taxon>Stieleria</taxon>
    </lineage>
</organism>
<dbReference type="PANTHER" id="PTHR43019">
    <property type="entry name" value="SERINE ENDOPROTEASE DEGS"/>
    <property type="match status" value="1"/>
</dbReference>
<dbReference type="Pfam" id="PF00085">
    <property type="entry name" value="Thioredoxin"/>
    <property type="match status" value="1"/>
</dbReference>
<proteinExistence type="predicted"/>
<dbReference type="RefSeq" id="WP_419187940.1">
    <property type="nucleotide sequence ID" value="NZ_CP036272.1"/>
</dbReference>
<sequence>MQTFTPSNGYLSRNPASPGLRQLVLWMGFAISLVTCGTLRASEPVLLSFTSDHCSHCVTMRPTLAQLESNGMIIRHVNVDEEPGFAQRYGIRNLPTYIVWSGGKEISRHVGTQTTHALTQAMRVPTNGTIARTAANVAPHRLLDPARVHPAAAANLAAVGQLAPAPSNATLQPAAPESVPSVQVAHAIQTARAATVRLRVRDQQGFGVGTGTIIDQKGADALVITCGHLFRDNGDNPSIEVDLFIGGKTQTVSGQLLDFDSEVRDIALVVIQPGMQMTAARIAPMQRSPQNGESIFSFGCDHGADPSRRDSRITGVNKYDQHLKLSNIEIAKAPVNGRSGGGLFNMQGELIGVCNAADPKGDVGLYTGPGSIKWQLDRVNLGRLYQTANPVASVASAPAPAPVTAMPQPSAPVAMQPTSAIQFIVADPNARGGQRTVTIDQPSDQLLRELQPYLMQR</sequence>
<feature type="domain" description="Thioredoxin" evidence="1">
    <location>
        <begin position="1"/>
        <end position="127"/>
    </location>
</feature>
<dbReference type="PANTHER" id="PTHR43019:SF23">
    <property type="entry name" value="PROTEASE DO-LIKE 5, CHLOROPLASTIC"/>
    <property type="match status" value="1"/>
</dbReference>
<dbReference type="Pfam" id="PF13365">
    <property type="entry name" value="Trypsin_2"/>
    <property type="match status" value="1"/>
</dbReference>
<dbReference type="PROSITE" id="PS51352">
    <property type="entry name" value="THIOREDOXIN_2"/>
    <property type="match status" value="1"/>
</dbReference>
<dbReference type="InterPro" id="IPR013766">
    <property type="entry name" value="Thioredoxin_domain"/>
</dbReference>
<keyword evidence="3" id="KW-1185">Reference proteome</keyword>
<dbReference type="SUPFAM" id="SSF50494">
    <property type="entry name" value="Trypsin-like serine proteases"/>
    <property type="match status" value="1"/>
</dbReference>
<gene>
    <name evidence="2" type="primary">trxA_1</name>
    <name evidence="2" type="ORF">SV7mr_01890</name>
</gene>
<dbReference type="Gene3D" id="3.40.30.10">
    <property type="entry name" value="Glutaredoxin"/>
    <property type="match status" value="1"/>
</dbReference>
<reference evidence="2 3" key="1">
    <citation type="submission" date="2019-02" db="EMBL/GenBank/DDBJ databases">
        <title>Deep-cultivation of Planctomycetes and their phenomic and genomic characterization uncovers novel biology.</title>
        <authorList>
            <person name="Wiegand S."/>
            <person name="Jogler M."/>
            <person name="Boedeker C."/>
            <person name="Pinto D."/>
            <person name="Vollmers J."/>
            <person name="Rivas-Marin E."/>
            <person name="Kohn T."/>
            <person name="Peeters S.H."/>
            <person name="Heuer A."/>
            <person name="Rast P."/>
            <person name="Oberbeckmann S."/>
            <person name="Bunk B."/>
            <person name="Jeske O."/>
            <person name="Meyerdierks A."/>
            <person name="Storesund J.E."/>
            <person name="Kallscheuer N."/>
            <person name="Luecker S."/>
            <person name="Lage O.M."/>
            <person name="Pohl T."/>
            <person name="Merkel B.J."/>
            <person name="Hornburger P."/>
            <person name="Mueller R.-W."/>
            <person name="Bruemmer F."/>
            <person name="Labrenz M."/>
            <person name="Spormann A.M."/>
            <person name="Op den Camp H."/>
            <person name="Overmann J."/>
            <person name="Amann R."/>
            <person name="Jetten M.S.M."/>
            <person name="Mascher T."/>
            <person name="Medema M.H."/>
            <person name="Devos D.P."/>
            <person name="Kaster A.-K."/>
            <person name="Ovreas L."/>
            <person name="Rohde M."/>
            <person name="Galperin M.Y."/>
            <person name="Jogler C."/>
        </authorList>
    </citation>
    <scope>NUCLEOTIDE SEQUENCE [LARGE SCALE GENOMIC DNA]</scope>
    <source>
        <strain evidence="2 3">SV_7m_r</strain>
    </source>
</reference>
<name>A0A517SNK0_9BACT</name>
<dbReference type="Proteomes" id="UP000315003">
    <property type="component" value="Chromosome"/>
</dbReference>
<evidence type="ECO:0000313" key="2">
    <source>
        <dbReference type="EMBL" id="QDT57705.1"/>
    </source>
</evidence>
<dbReference type="InterPro" id="IPR036249">
    <property type="entry name" value="Thioredoxin-like_sf"/>
</dbReference>
<dbReference type="Gene3D" id="2.40.10.120">
    <property type="match status" value="1"/>
</dbReference>
<dbReference type="AlphaFoldDB" id="A0A517SNK0"/>
<evidence type="ECO:0000259" key="1">
    <source>
        <dbReference type="PROSITE" id="PS51352"/>
    </source>
</evidence>
<evidence type="ECO:0000313" key="3">
    <source>
        <dbReference type="Proteomes" id="UP000315003"/>
    </source>
</evidence>
<dbReference type="EMBL" id="CP036272">
    <property type="protein sequence ID" value="QDT57705.1"/>
    <property type="molecule type" value="Genomic_DNA"/>
</dbReference>
<accession>A0A517SNK0</accession>